<keyword evidence="3" id="KW-1185">Reference proteome</keyword>
<feature type="region of interest" description="Disordered" evidence="1">
    <location>
        <begin position="1"/>
        <end position="117"/>
    </location>
</feature>
<name>A0AB34GSP2_ESCRO</name>
<evidence type="ECO:0000313" key="2">
    <source>
        <dbReference type="EMBL" id="KAJ8782519.1"/>
    </source>
</evidence>
<dbReference type="Proteomes" id="UP001159641">
    <property type="component" value="Unassembled WGS sequence"/>
</dbReference>
<dbReference type="AlphaFoldDB" id="A0AB34GSP2"/>
<proteinExistence type="predicted"/>
<organism evidence="2 3">
    <name type="scientific">Eschrichtius robustus</name>
    <name type="common">California gray whale</name>
    <name type="synonym">Eschrichtius gibbosus</name>
    <dbReference type="NCBI Taxonomy" id="9764"/>
    <lineage>
        <taxon>Eukaryota</taxon>
        <taxon>Metazoa</taxon>
        <taxon>Chordata</taxon>
        <taxon>Craniata</taxon>
        <taxon>Vertebrata</taxon>
        <taxon>Euteleostomi</taxon>
        <taxon>Mammalia</taxon>
        <taxon>Eutheria</taxon>
        <taxon>Laurasiatheria</taxon>
        <taxon>Artiodactyla</taxon>
        <taxon>Whippomorpha</taxon>
        <taxon>Cetacea</taxon>
        <taxon>Mysticeti</taxon>
        <taxon>Eschrichtiidae</taxon>
        <taxon>Eschrichtius</taxon>
    </lineage>
</organism>
<reference evidence="2 3" key="1">
    <citation type="submission" date="2022-11" db="EMBL/GenBank/DDBJ databases">
        <title>Whole genome sequence of Eschrichtius robustus ER-17-0199.</title>
        <authorList>
            <person name="Bruniche-Olsen A."/>
            <person name="Black A.N."/>
            <person name="Fields C.J."/>
            <person name="Walden K."/>
            <person name="Dewoody J.A."/>
        </authorList>
    </citation>
    <scope>NUCLEOTIDE SEQUENCE [LARGE SCALE GENOMIC DNA]</scope>
    <source>
        <strain evidence="2">ER-17-0199</strain>
        <tissue evidence="2">Blubber</tissue>
    </source>
</reference>
<accession>A0AB34GSP2</accession>
<evidence type="ECO:0000313" key="3">
    <source>
        <dbReference type="Proteomes" id="UP001159641"/>
    </source>
</evidence>
<protein>
    <submittedName>
        <fullName evidence="2">Uncharacterized protein</fullName>
    </submittedName>
</protein>
<gene>
    <name evidence="2" type="ORF">J1605_010043</name>
</gene>
<evidence type="ECO:0000256" key="1">
    <source>
        <dbReference type="SAM" id="MobiDB-lite"/>
    </source>
</evidence>
<dbReference type="EMBL" id="JAIQCJ010002108">
    <property type="protein sequence ID" value="KAJ8782519.1"/>
    <property type="molecule type" value="Genomic_DNA"/>
</dbReference>
<sequence>MTSCVRAFLAPTPSAGDLGSLTFPGPERGARNSSPEVGIGAQARNGRTGAHGAAAPLDPGRGAPWEAGWEGPPRAPPAPPRGPRRFRSPTGRPGSLDAPPGLYVAGGSGTPSHTLFT</sequence>
<comment type="caution">
    <text evidence="2">The sequence shown here is derived from an EMBL/GenBank/DDBJ whole genome shotgun (WGS) entry which is preliminary data.</text>
</comment>